<keyword evidence="3" id="KW-0344">Guanine-nucleotide releasing factor</keyword>
<feature type="region of interest" description="Disordered" evidence="9">
    <location>
        <begin position="633"/>
        <end position="670"/>
    </location>
</feature>
<feature type="compositionally biased region" description="Basic and acidic residues" evidence="9">
    <location>
        <begin position="267"/>
        <end position="280"/>
    </location>
</feature>
<dbReference type="Pfam" id="PF00621">
    <property type="entry name" value="RhoGEF"/>
    <property type="match status" value="1"/>
</dbReference>
<dbReference type="EMBL" id="JAHFZB010000013">
    <property type="protein sequence ID" value="KAK6482587.1"/>
    <property type="molecule type" value="Genomic_DNA"/>
</dbReference>
<dbReference type="SUPFAM" id="SSF48065">
    <property type="entry name" value="DBL homology domain (DH-domain)"/>
    <property type="match status" value="1"/>
</dbReference>
<dbReference type="Gene3D" id="1.20.900.10">
    <property type="entry name" value="Dbl homology (DH) domain"/>
    <property type="match status" value="1"/>
</dbReference>
<evidence type="ECO:0000259" key="10">
    <source>
        <dbReference type="PROSITE" id="PS50003"/>
    </source>
</evidence>
<feature type="domain" description="PH" evidence="10">
    <location>
        <begin position="1304"/>
        <end position="1398"/>
    </location>
</feature>
<dbReference type="SUPFAM" id="SSF50729">
    <property type="entry name" value="PH domain-like"/>
    <property type="match status" value="2"/>
</dbReference>
<dbReference type="InterPro" id="IPR035899">
    <property type="entry name" value="DBL_dom_sf"/>
</dbReference>
<feature type="domain" description="PH" evidence="10">
    <location>
        <begin position="1062"/>
        <end position="1156"/>
    </location>
</feature>
<evidence type="ECO:0000256" key="2">
    <source>
        <dbReference type="ARBA" id="ARBA00022490"/>
    </source>
</evidence>
<feature type="compositionally biased region" description="Polar residues" evidence="9">
    <location>
        <begin position="511"/>
        <end position="533"/>
    </location>
</feature>
<dbReference type="InterPro" id="IPR017455">
    <property type="entry name" value="Znf_FYVE-rel"/>
</dbReference>
<feature type="region of interest" description="Disordered" evidence="9">
    <location>
        <begin position="474"/>
        <end position="496"/>
    </location>
</feature>
<dbReference type="PANTHER" id="PTHR12673">
    <property type="entry name" value="FACIOGENITAL DYSPLASIA PROTEIN"/>
    <property type="match status" value="1"/>
</dbReference>
<dbReference type="CDD" id="cd15743">
    <property type="entry name" value="FYVE_FGD6"/>
    <property type="match status" value="1"/>
</dbReference>
<dbReference type="SMART" id="SM00325">
    <property type="entry name" value="RhoGEF"/>
    <property type="match status" value="1"/>
</dbReference>
<name>A0ABR0ZCR1_HUSHU</name>
<evidence type="ECO:0000313" key="13">
    <source>
        <dbReference type="EMBL" id="KAK6482587.1"/>
    </source>
</evidence>
<comment type="subcellular location">
    <subcellularLocation>
        <location evidence="1">Cytoplasm</location>
        <location evidence="1">Cytoskeleton</location>
    </subcellularLocation>
</comment>
<dbReference type="CDD" id="cd00160">
    <property type="entry name" value="RhoGEF"/>
    <property type="match status" value="1"/>
</dbReference>
<feature type="region of interest" description="Disordered" evidence="9">
    <location>
        <begin position="407"/>
        <end position="431"/>
    </location>
</feature>
<feature type="domain" description="DH" evidence="11">
    <location>
        <begin position="844"/>
        <end position="1033"/>
    </location>
</feature>
<evidence type="ECO:0000256" key="7">
    <source>
        <dbReference type="ARBA" id="ARBA00023212"/>
    </source>
</evidence>
<dbReference type="InterPro" id="IPR011993">
    <property type="entry name" value="PH-like_dom_sf"/>
</dbReference>
<dbReference type="Pfam" id="PF01363">
    <property type="entry name" value="FYVE"/>
    <property type="match status" value="1"/>
</dbReference>
<feature type="region of interest" description="Disordered" evidence="9">
    <location>
        <begin position="267"/>
        <end position="304"/>
    </location>
</feature>
<evidence type="ECO:0000256" key="3">
    <source>
        <dbReference type="ARBA" id="ARBA00022658"/>
    </source>
</evidence>
<sequence>MSADIKKPPVAPKPKFAVTQKPLPPPVAPKPDIVLSHSAPLQKKAKPVVAPKPRLLKSSSVPEVKPCPQKNNKNLEEKIDLSQNLGVLNSKNGLQKEVHEINSSYIIPTCTCSFDCSHKCNNTEQCNENEIFIGHLEKLEVWQNENIDGQQSPPLPRTRIKQDTGQEKALNKNQVVLKASFLEQKLKDVLVQAVSPNNYHVKQKSLEKSNTMNETSDTEQFSSTANFGDLAEKNPDESENGKVAISNVIQHQEGPGSADNTVLTTESRCELSKETRHPHDSSVPPAAPTKALPVPKPRKPRNPGLIRQNCIETFVDEKKEMTELLVNEPNRHAKCSHIKSPNVSIHAQSVLYTRKSNDSPELCELLPDTDSAPQPVEKPVTPDVLCNHFPSFKQDKASDTPLEISGNVEDEACKQSNTETESENTTPTGQNSNFIRCSTLTLSLPKHLKLSCDLQLSVANSPAVVELKNGDKKLPLKAERSPRVAPKKPQRHSLPAAGLLKKHLSAELNERSPSATVETSNPEFTDNLQGQPQEKPTWKLPHPIVPFLGNSESLKNGNAQNVPCTAPHISLGKTRAKSFSSADMRRSEISPKTGQKKNSLRKFLGMKLAVKMFDFPKFFTKGSQLLDSSTAVGNGADGELNPSSPGGDGKSKLVKALSAESHSPVSQKHGLKLKGQFEMQSSRLAKWDLVDEPEGPCLQTSEEGCSPTDSFTSQGSAVEYENLPHYEEIPEYMNLPFLHASGNRTPQSPAFGWQNSSSLEDSETSVYEVQEPYEPARSYITYRQKNRYRRPSQDENPDLEDVHSDEEEVINSSDEEDASSASSKGELDLLEGSQHNELGGKNTKVVHIAKEIMSSEKVFVDVLKLLHIDFRGAVAKASRQIGKTVIEDRILNQILYYLPQLYELNQDLLRELEERMAHWNDNQRIADIFVKKGPYLKMYSTYIKEFDKNVALLDEQCRKNPVFAGVVKEFEMSPRCASLALKHYLLKPVQRIPQYRLLLTDYLKNLIEDSTDYRDTQAALIVVIEVANHANDIMKQGDNFQKLMQIQYSLNGHPEIVQPGRVFLKEGTLMKLSRKVMQPRLFFLFNDGLLYTTPVQSGMYKLNNMLSLAGMKVSKPTQEAYQNELNIESVERSFILSASSATERDAWLEAISKAINDYTKKRITFSASKSEEADPVEVESDTPLGSKAPIWIPDPRATMCMVCTCEFTVTWRRHHCRACGKIVCQACSSNKHSLEYLKNQPARVCDHCFRELQKNDNQSSPKVVSPTSKSPSSALSSVLHSIPSGRKQKKIPAALKEVSASTEDSSMSGYLYRSKGNKKQWKHLWFVIKNKVLYTYAASEDVAALESQPLLGFSVKDERSDHNPQFQLYHKNTLFYIFKADEPHTAQRWLEAFQEATVL</sequence>
<feature type="compositionally biased region" description="Low complexity" evidence="9">
    <location>
        <begin position="1259"/>
        <end position="1284"/>
    </location>
</feature>
<evidence type="ECO:0000259" key="11">
    <source>
        <dbReference type="PROSITE" id="PS50010"/>
    </source>
</evidence>
<dbReference type="PROSITE" id="PS50003">
    <property type="entry name" value="PH_DOMAIN"/>
    <property type="match status" value="2"/>
</dbReference>
<dbReference type="SMART" id="SM00233">
    <property type="entry name" value="PH"/>
    <property type="match status" value="2"/>
</dbReference>
<dbReference type="PROSITE" id="PS50010">
    <property type="entry name" value="DH_2"/>
    <property type="match status" value="1"/>
</dbReference>
<feature type="compositionally biased region" description="Low complexity" evidence="9">
    <location>
        <begin position="416"/>
        <end position="426"/>
    </location>
</feature>
<dbReference type="Gene3D" id="3.30.40.10">
    <property type="entry name" value="Zinc/RING finger domain, C3HC4 (zinc finger)"/>
    <property type="match status" value="1"/>
</dbReference>
<keyword evidence="6" id="KW-0862">Zinc</keyword>
<organism evidence="13 14">
    <name type="scientific">Huso huso</name>
    <name type="common">Beluga</name>
    <name type="synonym">Acipenser huso</name>
    <dbReference type="NCBI Taxonomy" id="61971"/>
    <lineage>
        <taxon>Eukaryota</taxon>
        <taxon>Metazoa</taxon>
        <taxon>Chordata</taxon>
        <taxon>Craniata</taxon>
        <taxon>Vertebrata</taxon>
        <taxon>Euteleostomi</taxon>
        <taxon>Actinopterygii</taxon>
        <taxon>Chondrostei</taxon>
        <taxon>Acipenseriformes</taxon>
        <taxon>Acipenseridae</taxon>
        <taxon>Huso</taxon>
    </lineage>
</organism>
<evidence type="ECO:0000256" key="6">
    <source>
        <dbReference type="ARBA" id="ARBA00022833"/>
    </source>
</evidence>
<dbReference type="InterPro" id="IPR001849">
    <property type="entry name" value="PH_domain"/>
</dbReference>
<evidence type="ECO:0000256" key="4">
    <source>
        <dbReference type="ARBA" id="ARBA00022723"/>
    </source>
</evidence>
<feature type="compositionally biased region" description="Basic and acidic residues" evidence="9">
    <location>
        <begin position="230"/>
        <end position="239"/>
    </location>
</feature>
<evidence type="ECO:0000256" key="5">
    <source>
        <dbReference type="ARBA" id="ARBA00022771"/>
    </source>
</evidence>
<dbReference type="PROSITE" id="PS50178">
    <property type="entry name" value="ZF_FYVE"/>
    <property type="match status" value="1"/>
</dbReference>
<feature type="region of interest" description="Disordered" evidence="9">
    <location>
        <begin position="509"/>
        <end position="533"/>
    </location>
</feature>
<feature type="region of interest" description="Disordered" evidence="9">
    <location>
        <begin position="575"/>
        <end position="596"/>
    </location>
</feature>
<dbReference type="InterPro" id="IPR000219">
    <property type="entry name" value="DH_dom"/>
</dbReference>
<feature type="region of interest" description="Disordered" evidence="9">
    <location>
        <begin position="1257"/>
        <end position="1290"/>
    </location>
</feature>
<evidence type="ECO:0000256" key="9">
    <source>
        <dbReference type="SAM" id="MobiDB-lite"/>
    </source>
</evidence>
<dbReference type="Pfam" id="PF00169">
    <property type="entry name" value="PH"/>
    <property type="match status" value="2"/>
</dbReference>
<protein>
    <submittedName>
        <fullName evidence="13">FYVE protein</fullName>
    </submittedName>
</protein>
<proteinExistence type="predicted"/>
<keyword evidence="7" id="KW-0206">Cytoskeleton</keyword>
<dbReference type="InterPro" id="IPR000306">
    <property type="entry name" value="Znf_FYVE"/>
</dbReference>
<dbReference type="CDD" id="cd13237">
    <property type="entry name" value="PH2_FGD5_FGD6"/>
    <property type="match status" value="1"/>
</dbReference>
<evidence type="ECO:0000259" key="12">
    <source>
        <dbReference type="PROSITE" id="PS50178"/>
    </source>
</evidence>
<gene>
    <name evidence="13" type="ORF">HHUSO_G15629</name>
</gene>
<feature type="compositionally biased region" description="Polar residues" evidence="9">
    <location>
        <begin position="208"/>
        <end position="226"/>
    </location>
</feature>
<keyword evidence="14" id="KW-1185">Reference proteome</keyword>
<feature type="domain" description="FYVE-type" evidence="12">
    <location>
        <begin position="1194"/>
        <end position="1253"/>
    </location>
</feature>
<dbReference type="SMART" id="SM00064">
    <property type="entry name" value="FYVE"/>
    <property type="match status" value="1"/>
</dbReference>
<dbReference type="Proteomes" id="UP001369086">
    <property type="component" value="Unassembled WGS sequence"/>
</dbReference>
<reference evidence="13 14" key="1">
    <citation type="submission" date="2021-05" db="EMBL/GenBank/DDBJ databases">
        <authorList>
            <person name="Zahm M."/>
            <person name="Klopp C."/>
            <person name="Cabau C."/>
            <person name="Kuhl H."/>
            <person name="Suciu R."/>
            <person name="Ciorpac M."/>
            <person name="Holostenco D."/>
            <person name="Gessner J."/>
            <person name="Wuertz S."/>
            <person name="Hohne C."/>
            <person name="Stock M."/>
            <person name="Gislard M."/>
            <person name="Lluch J."/>
            <person name="Milhes M."/>
            <person name="Lampietro C."/>
            <person name="Lopez Roques C."/>
            <person name="Donnadieu C."/>
            <person name="Du K."/>
            <person name="Schartl M."/>
            <person name="Guiguen Y."/>
        </authorList>
    </citation>
    <scope>NUCLEOTIDE SEQUENCE [LARGE SCALE GENOMIC DNA]</scope>
    <source>
        <strain evidence="13">Hh-F2</strain>
        <tissue evidence="13">Blood</tissue>
    </source>
</reference>
<evidence type="ECO:0000256" key="8">
    <source>
        <dbReference type="PROSITE-ProRule" id="PRU00091"/>
    </source>
</evidence>
<keyword evidence="2" id="KW-0963">Cytoplasm</keyword>
<comment type="caution">
    <text evidence="13">The sequence shown here is derived from an EMBL/GenBank/DDBJ whole genome shotgun (WGS) entry which is preliminary data.</text>
</comment>
<dbReference type="InterPro" id="IPR051092">
    <property type="entry name" value="FYVE_RhoGEF_PH"/>
</dbReference>
<feature type="compositionally biased region" description="Acidic residues" evidence="9">
    <location>
        <begin position="795"/>
        <end position="818"/>
    </location>
</feature>
<keyword evidence="5 8" id="KW-0863">Zinc-finger</keyword>
<dbReference type="Gene3D" id="2.30.29.30">
    <property type="entry name" value="Pleckstrin-homology domain (PH domain)/Phosphotyrosine-binding domain (PTB)"/>
    <property type="match status" value="2"/>
</dbReference>
<evidence type="ECO:0000256" key="1">
    <source>
        <dbReference type="ARBA" id="ARBA00004245"/>
    </source>
</evidence>
<feature type="region of interest" description="Disordered" evidence="9">
    <location>
        <begin position="1"/>
        <end position="54"/>
    </location>
</feature>
<keyword evidence="4" id="KW-0479">Metal-binding</keyword>
<feature type="region of interest" description="Disordered" evidence="9">
    <location>
        <begin position="784"/>
        <end position="825"/>
    </location>
</feature>
<dbReference type="PANTHER" id="PTHR12673:SF12">
    <property type="entry name" value="FYVE, RHOGEF AND PH DOMAIN-CONTAINING PROTEIN 6"/>
    <property type="match status" value="1"/>
</dbReference>
<feature type="region of interest" description="Disordered" evidence="9">
    <location>
        <begin position="205"/>
        <end position="239"/>
    </location>
</feature>
<evidence type="ECO:0000313" key="14">
    <source>
        <dbReference type="Proteomes" id="UP001369086"/>
    </source>
</evidence>
<accession>A0ABR0ZCR1</accession>
<dbReference type="InterPro" id="IPR013083">
    <property type="entry name" value="Znf_RING/FYVE/PHD"/>
</dbReference>